<dbReference type="KEGG" id="pami:JCM7686_0947"/>
<proteinExistence type="predicted"/>
<dbReference type="Gene3D" id="3.30.450.20">
    <property type="entry name" value="PAS domain"/>
    <property type="match status" value="1"/>
</dbReference>
<dbReference type="InterPro" id="IPR013656">
    <property type="entry name" value="PAS_4"/>
</dbReference>
<gene>
    <name evidence="2" type="ORF">JCM7686_0947</name>
</gene>
<reference evidence="2 3" key="1">
    <citation type="journal article" date="2014" name="BMC Genomics">
        <title>Architecture and functions of a multipartite genome of the methylotrophic bacterium Paracoccus aminophilus JCM 7686, containing primary and secondary chromids.</title>
        <authorList>
            <person name="Dziewit L."/>
            <person name="Czarnecki J."/>
            <person name="Wibberg D."/>
            <person name="Radlinska M."/>
            <person name="Mrozek P."/>
            <person name="Szymczak M."/>
            <person name="Schluter A."/>
            <person name="Puhler A."/>
            <person name="Bartosik D."/>
        </authorList>
    </citation>
    <scope>NUCLEOTIDE SEQUENCE [LARGE SCALE GENOMIC DNA]</scope>
    <source>
        <strain evidence="2">JCM 7686</strain>
    </source>
</reference>
<dbReference type="CDD" id="cd00130">
    <property type="entry name" value="PAS"/>
    <property type="match status" value="1"/>
</dbReference>
<sequence length="164" mass="17011">MNKIMSSRLPGASTVSLPASGVFRMEDAAGSNAALALALLRALPDSVYLMDPDGRVTFMNRAAAACLEAGLAHPPAGAQNGAQNGAGAPHGRFWWELWPEAPVDQLKAQLAQSLEGDFCEFEAICPGAGGWAQLCAVTLAPIEDMTGQITKLLCIARVSGSDSA</sequence>
<dbReference type="SUPFAM" id="SSF55785">
    <property type="entry name" value="PYP-like sensor domain (PAS domain)"/>
    <property type="match status" value="1"/>
</dbReference>
<dbReference type="OrthoDB" id="7773694at2"/>
<evidence type="ECO:0000313" key="3">
    <source>
        <dbReference type="Proteomes" id="UP000015480"/>
    </source>
</evidence>
<accession>S5YS72</accession>
<dbReference type="InterPro" id="IPR035965">
    <property type="entry name" value="PAS-like_dom_sf"/>
</dbReference>
<dbReference type="AlphaFoldDB" id="S5YS72"/>
<evidence type="ECO:0000259" key="1">
    <source>
        <dbReference type="Pfam" id="PF08448"/>
    </source>
</evidence>
<dbReference type="STRING" id="1367847.JCM7686_0947"/>
<dbReference type="PATRIC" id="fig|1367847.3.peg.910"/>
<feature type="domain" description="PAS fold-4" evidence="1">
    <location>
        <begin position="40"/>
        <end position="157"/>
    </location>
</feature>
<evidence type="ECO:0000313" key="2">
    <source>
        <dbReference type="EMBL" id="AGT08056.1"/>
    </source>
</evidence>
<dbReference type="GO" id="GO:0016301">
    <property type="term" value="F:kinase activity"/>
    <property type="evidence" value="ECO:0007669"/>
    <property type="project" value="UniProtKB-KW"/>
</dbReference>
<keyword evidence="2" id="KW-0808">Transferase</keyword>
<dbReference type="EMBL" id="CP006650">
    <property type="protein sequence ID" value="AGT08056.1"/>
    <property type="molecule type" value="Genomic_DNA"/>
</dbReference>
<dbReference type="HOGENOM" id="CLU_1617399_0_0_5"/>
<dbReference type="Pfam" id="PF08448">
    <property type="entry name" value="PAS_4"/>
    <property type="match status" value="1"/>
</dbReference>
<keyword evidence="3" id="KW-1185">Reference proteome</keyword>
<name>S5YS72_PARAH</name>
<keyword evidence="2" id="KW-0418">Kinase</keyword>
<dbReference type="Proteomes" id="UP000015480">
    <property type="component" value="Chromosome"/>
</dbReference>
<protein>
    <submittedName>
        <fullName evidence="2">Signal transduction histidine kinase</fullName>
    </submittedName>
</protein>
<organism evidence="2 3">
    <name type="scientific">Paracoccus aminophilus JCM 7686</name>
    <dbReference type="NCBI Taxonomy" id="1367847"/>
    <lineage>
        <taxon>Bacteria</taxon>
        <taxon>Pseudomonadati</taxon>
        <taxon>Pseudomonadota</taxon>
        <taxon>Alphaproteobacteria</taxon>
        <taxon>Rhodobacterales</taxon>
        <taxon>Paracoccaceae</taxon>
        <taxon>Paracoccus</taxon>
    </lineage>
</organism>
<dbReference type="RefSeq" id="WP_020949695.1">
    <property type="nucleotide sequence ID" value="NC_022041.1"/>
</dbReference>
<dbReference type="eggNOG" id="COG3920">
    <property type="taxonomic scope" value="Bacteria"/>
</dbReference>
<dbReference type="InterPro" id="IPR000014">
    <property type="entry name" value="PAS"/>
</dbReference>